<feature type="domain" description="Multidrug resistance protein MdtA-like barrel-sandwich hybrid" evidence="2">
    <location>
        <begin position="66"/>
        <end position="186"/>
    </location>
</feature>
<dbReference type="NCBIfam" id="TIGR01730">
    <property type="entry name" value="RND_mfp"/>
    <property type="match status" value="1"/>
</dbReference>
<reference evidence="5" key="1">
    <citation type="journal article" date="2013" name="Stand. Genomic Sci.">
        <title>Complete genome sequence of Desulfocapsa sulfexigens, a marine deltaproteobacterium specialized in disproportionating inorganic sulfur compounds.</title>
        <authorList>
            <person name="Finster K.W."/>
            <person name="Kjeldsen K.U."/>
            <person name="Kube M."/>
            <person name="Reinhardt R."/>
            <person name="Mussmann M."/>
            <person name="Amann R."/>
            <person name="Schreiber L."/>
        </authorList>
    </citation>
    <scope>NUCLEOTIDE SEQUENCE [LARGE SCALE GENOMIC DNA]</scope>
    <source>
        <strain evidence="5">DSM 10523 / SB164P1</strain>
    </source>
</reference>
<dbReference type="HOGENOM" id="CLU_018816_1_0_7"/>
<dbReference type="EMBL" id="CP003985">
    <property type="protein sequence ID" value="AGF79962.1"/>
    <property type="molecule type" value="Genomic_DNA"/>
</dbReference>
<dbReference type="PANTHER" id="PTHR30469:SF33">
    <property type="entry name" value="SLR1207 PROTEIN"/>
    <property type="match status" value="1"/>
</dbReference>
<proteinExistence type="inferred from homology"/>
<feature type="domain" description="CusB-like beta-barrel" evidence="3">
    <location>
        <begin position="196"/>
        <end position="265"/>
    </location>
</feature>
<name>M1PEG5_DESSD</name>
<dbReference type="Gene3D" id="2.40.30.170">
    <property type="match status" value="1"/>
</dbReference>
<dbReference type="Gene3D" id="2.40.420.20">
    <property type="match status" value="1"/>
</dbReference>
<evidence type="ECO:0000259" key="3">
    <source>
        <dbReference type="Pfam" id="PF25954"/>
    </source>
</evidence>
<dbReference type="OrthoDB" id="9800209at2"/>
<dbReference type="SUPFAM" id="SSF111369">
    <property type="entry name" value="HlyD-like secretion proteins"/>
    <property type="match status" value="1"/>
</dbReference>
<dbReference type="Pfam" id="PF25917">
    <property type="entry name" value="BSH_RND"/>
    <property type="match status" value="1"/>
</dbReference>
<protein>
    <submittedName>
        <fullName evidence="4">RND family efflux transporter, MFP subunit</fullName>
    </submittedName>
</protein>
<evidence type="ECO:0000256" key="1">
    <source>
        <dbReference type="ARBA" id="ARBA00009477"/>
    </source>
</evidence>
<dbReference type="Gene3D" id="2.40.50.100">
    <property type="match status" value="1"/>
</dbReference>
<dbReference type="InterPro" id="IPR058792">
    <property type="entry name" value="Beta-barrel_RND_2"/>
</dbReference>
<dbReference type="PANTHER" id="PTHR30469">
    <property type="entry name" value="MULTIDRUG RESISTANCE PROTEIN MDTA"/>
    <property type="match status" value="1"/>
</dbReference>
<dbReference type="Gene3D" id="1.10.287.470">
    <property type="entry name" value="Helix hairpin bin"/>
    <property type="match status" value="1"/>
</dbReference>
<dbReference type="InterPro" id="IPR006143">
    <property type="entry name" value="RND_pump_MFP"/>
</dbReference>
<comment type="similarity">
    <text evidence="1">Belongs to the membrane fusion protein (MFP) (TC 8.A.1) family.</text>
</comment>
<dbReference type="Pfam" id="PF25954">
    <property type="entry name" value="Beta-barrel_RND_2"/>
    <property type="match status" value="1"/>
</dbReference>
<dbReference type="KEGG" id="dsf:UWK_03445"/>
<sequence>MKSNNFLGQSKPWVFILFTVCLLMGGGTAFQYLRPDEVEVIRPHRGLAVQAVYATGTVEALSMLPISPRITARLMELHVDEGSTVTKDQLLARMEDRDLRQKFEELQIHEAFLKQEFKRKQTLQQQHAISNSEYDRARTEWQAAKAAMDKAATESDFMKLIAPADGRIIRRDGEVGQLILVNQPIFWLTCCSELRVSAEVDEEDIILVQPGQKVLIRADAFPAQTFEGTVQSITPKGDPVSRSYRVRIGLSEETPLMIGMTAETNIIIRETPKALLLPSGTVVQGKVWLVEGNKLVKRTVSVGTQGLKETEILNGIEAGDLIVLKPNIALEEGVKIRARIVQQEQ</sequence>
<dbReference type="GO" id="GO:0015562">
    <property type="term" value="F:efflux transmembrane transporter activity"/>
    <property type="evidence" value="ECO:0007669"/>
    <property type="project" value="TreeGrafter"/>
</dbReference>
<dbReference type="PATRIC" id="fig|1167006.5.peg.3706"/>
<keyword evidence="5" id="KW-1185">Reference proteome</keyword>
<dbReference type="Proteomes" id="UP000011721">
    <property type="component" value="Chromosome"/>
</dbReference>
<organism evidence="4 5">
    <name type="scientific">Desulfocapsa sulfexigens (strain DSM 10523 / SB164P1)</name>
    <dbReference type="NCBI Taxonomy" id="1167006"/>
    <lineage>
        <taxon>Bacteria</taxon>
        <taxon>Pseudomonadati</taxon>
        <taxon>Thermodesulfobacteriota</taxon>
        <taxon>Desulfobulbia</taxon>
        <taxon>Desulfobulbales</taxon>
        <taxon>Desulfocapsaceae</taxon>
        <taxon>Desulfocapsa</taxon>
    </lineage>
</organism>
<dbReference type="eggNOG" id="COG0845">
    <property type="taxonomic scope" value="Bacteria"/>
</dbReference>
<gene>
    <name evidence="4" type="ordered locus">UWK_03445</name>
</gene>
<dbReference type="AlphaFoldDB" id="M1PEG5"/>
<evidence type="ECO:0000259" key="2">
    <source>
        <dbReference type="Pfam" id="PF25917"/>
    </source>
</evidence>
<dbReference type="GO" id="GO:1990281">
    <property type="term" value="C:efflux pump complex"/>
    <property type="evidence" value="ECO:0007669"/>
    <property type="project" value="TreeGrafter"/>
</dbReference>
<accession>M1PEG5</accession>
<dbReference type="InterPro" id="IPR058625">
    <property type="entry name" value="MdtA-like_BSH"/>
</dbReference>
<evidence type="ECO:0000313" key="5">
    <source>
        <dbReference type="Proteomes" id="UP000011721"/>
    </source>
</evidence>
<dbReference type="STRING" id="1167006.UWK_03445"/>
<dbReference type="RefSeq" id="WP_015405644.1">
    <property type="nucleotide sequence ID" value="NC_020304.1"/>
</dbReference>
<evidence type="ECO:0000313" key="4">
    <source>
        <dbReference type="EMBL" id="AGF79962.1"/>
    </source>
</evidence>